<dbReference type="Gene3D" id="2.180.10.10">
    <property type="entry name" value="RHS repeat-associated core"/>
    <property type="match status" value="1"/>
</dbReference>
<protein>
    <submittedName>
        <fullName evidence="3">RHS repeat-associated core domain-containing protein</fullName>
    </submittedName>
</protein>
<comment type="caution">
    <text evidence="3">The sequence shown here is derived from an EMBL/GenBank/DDBJ whole genome shotgun (WGS) entry which is preliminary data.</text>
</comment>
<dbReference type="InterPro" id="IPR031325">
    <property type="entry name" value="RHS_repeat"/>
</dbReference>
<proteinExistence type="predicted"/>
<keyword evidence="2" id="KW-0472">Membrane</keyword>
<evidence type="ECO:0000256" key="1">
    <source>
        <dbReference type="SAM" id="MobiDB-lite"/>
    </source>
</evidence>
<organism evidence="3 4">
    <name type="scientific">Streptomyces hokutonensis</name>
    <dbReference type="NCBI Taxonomy" id="1306990"/>
    <lineage>
        <taxon>Bacteria</taxon>
        <taxon>Bacillati</taxon>
        <taxon>Actinomycetota</taxon>
        <taxon>Actinomycetes</taxon>
        <taxon>Kitasatosporales</taxon>
        <taxon>Streptomycetaceae</taxon>
        <taxon>Streptomyces</taxon>
    </lineage>
</organism>
<feature type="compositionally biased region" description="Low complexity" evidence="1">
    <location>
        <begin position="699"/>
        <end position="714"/>
    </location>
</feature>
<sequence length="1935" mass="201016">MGSGKHRVAVGWKGTLPKPSIKGTTATYANVTPGADVTVQATRTGFEENVILKSRPKTGYTVTIPVSAKGLTAKQRKSGSITFTDAHHKVVGTIPAPVMWDAQVDAKSLEHPHRARVKMTMSQSGDTVNLTLTPDAKFLADPDTRYPVTVDPSTSLSPLLDTWVENTDTAPEYTSTDLKLGTYDSGTDVARSFLEFPVLQLDNTQILSSSLNLYEYWAGGCVQSPWELWESGESSTDTVWSNQPVWKAKYATTSQTKGYSSDCATSSAEGWVSIDPSTFLQYAGDNGYDVAYLGLWASDETDSNSWKRFYSANASANVPYLSATYNSYPMPSAPTVAPGVSSVSGSTTTLYTNTTTPQLQSTVTDADGGNVMTQWNVYDTTGGANTKVISNLNGSWTASGGISSASVPSGTLVNGHTYTAWPYGYDGSLWSRQTVPNGLVFTIDTTKPGAPTVASTDYPSGGWGKGAGQSGAFTITPPSTGTDTSGVVWQLDSGAQNSVATSGSAVSVGVTPAADGPHTLTVSTRDNAGNLSASTVYSFNAGNGAVTSPTDGTRTARRVTLTAAAASSTWQSVKFQYRRSATDSWTTIPVADVTSGGNAVSSWPVAVTSGANSPLVWDVSSTLGDDGSVQVRAEFTDTSSASHDTSAVTTTLDRAATQTASAPVGPGTLNLSTGNYTLSGPETSFFGMSVAQTLDSRSPQGAPPAGQTAPFGPGWQLAGASATAMTDYTEIRPVTSTAVQLVGSAGSQVSFTKNSSGSWTPEPGAEAYTLSYSSSADTYTLTDTAGTTTVFAKSSTTAGVWAVASSSPAGSGTSVRYRFDSVTSGSTTTMRLARMAAPTSAISDTNASCLTPTTPAVGCRVLQLSYASATTATGTTSGTFGDYAGQVSMIVMWATDPVTGTETSKVVAQYAYDSTGALRQEWSPQITPNLVTAYTYTSAGRVATLTPPGQLPWTFTYGTAGTSGDTNAGRLLSVSRPTLTPGSASSTNGTATTTVVYDVPLTTAAGGPYAMSSSDVAALAQADAPTDATAIFPADQVPTSSTGSGNLTSSSYTRATIHYLDVNGRESNTASPGGHITTTDYDAVGHPARQLSAANRELALAASTNTELNVLGLAAMTTTQRANLLSSVNVLDSSGRLLTDTYGPLHQVTLEHALAASGTSAARAAGSVVAARTHTHNTYDEGRPTDGSANASGLVTTAVTGSTIAGYATDADTRTTKTIYDWTLGQATKTTADPAGLAITNTTGYNASGRVISNSQPSSTGSDAGATTTTYYTATGSSPCGGHPEWADLVCQTAPAGAITGGGSNPSQRATTTTTYNLYGSPSTVTQTANGVTRISTVTYDAADRKSTLAVSGGVGQAVQTTTTTYNASNGLQAKVSTPDGASDTMSYDQLGRAMSSTDADSNTATVQYDALDRPTQTSDSAPSTTTYTYDTSKDPRGVPTTQTDSKAGAFSATYDADGNVSTESLPGSITLKITTDETGQATSRVYTDANGNVLLSDQAGYSGTGLEVSRAQSTTGGLGVNNTYAYDAAERLSDVSQTVLTTSAGTGATSTCTTRHYAFDKDSNRTGLTTAVGAAKAACPTSGGTTVSHSCDSADRVVDSGYTYDALGRTTAEPSGTTTAYYANDLAYQQTSGTSRVTWQLDPLGRDRSYTAQTNTSGTWAQTAARTNHYDGTSDSPSWISESTSAYTRNINDIAGDLSAVYSSANGDILLQLTNLHGDVNIVLPINDNATPVLVMVADEYGNPLTGTSTSRYGWLGGKQRSSETPSGDILMGARLYNPSLGRFLQTDPVFQGSATAYDYVNQNPTTGFDLDGTRGNRNGIYCSRSGRWKTCDLYLSEYRTNQLIDTMWDGVGAMGVCAAAGLTSFVTVVGATAGAVCTVIGAILAMSAYALSHIDDTGNNRGIYIEMWFYHFQWWWFGWHYRWIPSGGYVWHQ</sequence>
<reference evidence="3 4" key="1">
    <citation type="submission" date="2024-10" db="EMBL/GenBank/DDBJ databases">
        <title>The Natural Products Discovery Center: Release of the First 8490 Sequenced Strains for Exploring Actinobacteria Biosynthetic Diversity.</title>
        <authorList>
            <person name="Kalkreuter E."/>
            <person name="Kautsar S.A."/>
            <person name="Yang D."/>
            <person name="Bader C.D."/>
            <person name="Teijaro C.N."/>
            <person name="Fluegel L."/>
            <person name="Davis C.M."/>
            <person name="Simpson J.R."/>
            <person name="Lauterbach L."/>
            <person name="Steele A.D."/>
            <person name="Gui C."/>
            <person name="Meng S."/>
            <person name="Li G."/>
            <person name="Viehrig K."/>
            <person name="Ye F."/>
            <person name="Su P."/>
            <person name="Kiefer A.F."/>
            <person name="Nichols A."/>
            <person name="Cepeda A.J."/>
            <person name="Yan W."/>
            <person name="Fan B."/>
            <person name="Jiang Y."/>
            <person name="Adhikari A."/>
            <person name="Zheng C.-J."/>
            <person name="Schuster L."/>
            <person name="Cowan T.M."/>
            <person name="Smanski M.J."/>
            <person name="Chevrette M.G."/>
            <person name="De Carvalho L.P.S."/>
            <person name="Shen B."/>
        </authorList>
    </citation>
    <scope>NUCLEOTIDE SEQUENCE [LARGE SCALE GENOMIC DNA]</scope>
    <source>
        <strain evidence="3 4">NPDC006488</strain>
    </source>
</reference>
<feature type="transmembrane region" description="Helical" evidence="2">
    <location>
        <begin position="1867"/>
        <end position="1893"/>
    </location>
</feature>
<accession>A0ABW6MBA8</accession>
<feature type="compositionally biased region" description="Low complexity" evidence="1">
    <location>
        <begin position="1418"/>
        <end position="1431"/>
    </location>
</feature>
<keyword evidence="2" id="KW-0812">Transmembrane</keyword>
<dbReference type="InterPro" id="IPR022385">
    <property type="entry name" value="Rhs_assc_core"/>
</dbReference>
<feature type="region of interest" description="Disordered" evidence="1">
    <location>
        <begin position="694"/>
        <end position="714"/>
    </location>
</feature>
<dbReference type="NCBIfam" id="TIGR03696">
    <property type="entry name" value="Rhs_assc_core"/>
    <property type="match status" value="1"/>
</dbReference>
<dbReference type="PANTHER" id="PTHR32305">
    <property type="match status" value="1"/>
</dbReference>
<dbReference type="Pfam" id="PF05593">
    <property type="entry name" value="RHS_repeat"/>
    <property type="match status" value="1"/>
</dbReference>
<keyword evidence="2" id="KW-1133">Transmembrane helix</keyword>
<evidence type="ECO:0000256" key="2">
    <source>
        <dbReference type="SAM" id="Phobius"/>
    </source>
</evidence>
<dbReference type="Proteomes" id="UP001601303">
    <property type="component" value="Unassembled WGS sequence"/>
</dbReference>
<keyword evidence="4" id="KW-1185">Reference proteome</keyword>
<dbReference type="EMBL" id="JBIAHM010000013">
    <property type="protein sequence ID" value="MFE9603407.1"/>
    <property type="molecule type" value="Genomic_DNA"/>
</dbReference>
<gene>
    <name evidence="3" type="ORF">ACFYNQ_33180</name>
</gene>
<dbReference type="RefSeq" id="WP_388111993.1">
    <property type="nucleotide sequence ID" value="NZ_JBIAHM010000013.1"/>
</dbReference>
<name>A0ABW6MBA8_9ACTN</name>
<evidence type="ECO:0000313" key="4">
    <source>
        <dbReference type="Proteomes" id="UP001601303"/>
    </source>
</evidence>
<evidence type="ECO:0000313" key="3">
    <source>
        <dbReference type="EMBL" id="MFE9603407.1"/>
    </source>
</evidence>
<feature type="region of interest" description="Disordered" evidence="1">
    <location>
        <begin position="1407"/>
        <end position="1446"/>
    </location>
</feature>
<dbReference type="InterPro" id="IPR050708">
    <property type="entry name" value="T6SS_VgrG/RHS"/>
</dbReference>
<dbReference type="PANTHER" id="PTHR32305:SF15">
    <property type="entry name" value="PROTEIN RHSA-RELATED"/>
    <property type="match status" value="1"/>
</dbReference>